<name>A0A1M6UA50_9BACL</name>
<evidence type="ECO:0000313" key="2">
    <source>
        <dbReference type="EMBL" id="SHK66053.1"/>
    </source>
</evidence>
<sequence length="171" mass="19589">MSPTDKKKRFESLIPSRTETPSHKKEVLNGLMGLEIAKDQTVSVHSASTPKYNTEIDKGIDISNINTEDSNILTNPKTTTVNVYESTLTNTKDVDIDKDDKNFNIASVIKQYEQEKKAKKSYDELYAKHTFVIRKDLISRLEKISKRYSRGFKTKFINELLEAGLNQLEEK</sequence>
<accession>A0A1M6UA50</accession>
<protein>
    <submittedName>
        <fullName evidence="2">Uncharacterized protein</fullName>
    </submittedName>
</protein>
<dbReference type="OrthoDB" id="2944033at2"/>
<keyword evidence="3" id="KW-1185">Reference proteome</keyword>
<feature type="region of interest" description="Disordered" evidence="1">
    <location>
        <begin position="1"/>
        <end position="21"/>
    </location>
</feature>
<reference evidence="3" key="1">
    <citation type="submission" date="2016-11" db="EMBL/GenBank/DDBJ databases">
        <authorList>
            <person name="Varghese N."/>
            <person name="Submissions S."/>
        </authorList>
    </citation>
    <scope>NUCLEOTIDE SEQUENCE [LARGE SCALE GENOMIC DNA]</scope>
    <source>
        <strain evidence="3">USBA-503</strain>
    </source>
</reference>
<dbReference type="RefSeq" id="WP_072874637.1">
    <property type="nucleotide sequence ID" value="NZ_FRAF01000019.1"/>
</dbReference>
<dbReference type="AlphaFoldDB" id="A0A1M6UA50"/>
<gene>
    <name evidence="2" type="ORF">SAMN05443507_11917</name>
</gene>
<feature type="compositionally biased region" description="Basic and acidic residues" evidence="1">
    <location>
        <begin position="1"/>
        <end position="11"/>
    </location>
</feature>
<organism evidence="2 3">
    <name type="scientific">Alicyclobacillus tolerans</name>
    <dbReference type="NCBI Taxonomy" id="90970"/>
    <lineage>
        <taxon>Bacteria</taxon>
        <taxon>Bacillati</taxon>
        <taxon>Bacillota</taxon>
        <taxon>Bacilli</taxon>
        <taxon>Bacillales</taxon>
        <taxon>Alicyclobacillaceae</taxon>
        <taxon>Alicyclobacillus</taxon>
    </lineage>
</organism>
<evidence type="ECO:0000256" key="1">
    <source>
        <dbReference type="SAM" id="MobiDB-lite"/>
    </source>
</evidence>
<proteinExistence type="predicted"/>
<dbReference type="Proteomes" id="UP000184016">
    <property type="component" value="Unassembled WGS sequence"/>
</dbReference>
<evidence type="ECO:0000313" key="3">
    <source>
        <dbReference type="Proteomes" id="UP000184016"/>
    </source>
</evidence>
<dbReference type="EMBL" id="FRAF01000019">
    <property type="protein sequence ID" value="SHK66053.1"/>
    <property type="molecule type" value="Genomic_DNA"/>
</dbReference>